<dbReference type="AlphaFoldDB" id="A0A067M3D0"/>
<keyword evidence="3" id="KW-1185">Reference proteome</keyword>
<dbReference type="STRING" id="930990.A0A067M3D0"/>
<dbReference type="Pfam" id="PF07173">
    <property type="entry name" value="GRDP-like"/>
    <property type="match status" value="1"/>
</dbReference>
<sequence length="670" mass="74911">MSSKDTNHSHPEFGEASSHSHPAPRYAAESEQLPSYDAYPNAPQAPPYPTELPGTFPVGRNTTRPLVTLQELDSHLRLLSVFDSLRKTVREFEPDVSPTDPDAKWVIFLARAVHRFDAWSTVGLRRSRTKGRSLHSELPPWDVLMVWHTYLLNPRIYFEDGYRRNHNLLDIGDFPLVWIASLISPDTHEPLDPAPDRVFAFESRTGLPFYPVMSVIEDPDLNLKCPKCEKTNSVKWHEENGKGYAQVGFAKQCEACDLTITHEATSVRKFFDDLILATRNPENKFMAGTLLKPVEGTPDPGPASTATQKIELYFGTFNINWNLRPAEWSELVGWRFSGIERRMKTGLQVHSSKAIELLPPRLIKVLARYHNHYTPSIELAGAVMRQGSFIQKMVGLGWTAPHRFDLDQTTLVRCAARYHAFLDLIASGPTKLLVPTLDIDLSWHTHQLKAESYREDTLRLVGRVPDHDDRVDEERLSSSFDMTSQAWRRRFGVPYNVCGCPQPAPGVSEKVKRFGFKLLPQKSSVAPFTSARPDLITLDDACAEGTHPSSHNSILFHNHPSTRKNREKRVSEKANRLEKARQLDASEKGDEWNALHVKRQNADHQDPFVLPYPYWGVSAPEFYGYGGCGAFDGSVIAECTELAGCGGGCNTGCGLGMPVCGIGGGGSKSG</sequence>
<feature type="compositionally biased region" description="Basic and acidic residues" evidence="1">
    <location>
        <begin position="568"/>
        <end position="585"/>
    </location>
</feature>
<proteinExistence type="predicted"/>
<gene>
    <name evidence="2" type="ORF">BOTBODRAFT_534573</name>
</gene>
<protein>
    <submittedName>
        <fullName evidence="2">Uncharacterized protein</fullName>
    </submittedName>
</protein>
<evidence type="ECO:0000313" key="2">
    <source>
        <dbReference type="EMBL" id="KDQ09220.1"/>
    </source>
</evidence>
<dbReference type="PANTHER" id="PTHR34365:SF7">
    <property type="entry name" value="GLYCINE-RICH DOMAIN-CONTAINING PROTEIN 1"/>
    <property type="match status" value="1"/>
</dbReference>
<evidence type="ECO:0000313" key="3">
    <source>
        <dbReference type="Proteomes" id="UP000027195"/>
    </source>
</evidence>
<feature type="compositionally biased region" description="Basic and acidic residues" evidence="1">
    <location>
        <begin position="1"/>
        <end position="13"/>
    </location>
</feature>
<dbReference type="InterPro" id="IPR009836">
    <property type="entry name" value="GRDP-like"/>
</dbReference>
<name>A0A067M3D0_BOTB1</name>
<dbReference type="InParanoid" id="A0A067M3D0"/>
<dbReference type="EMBL" id="KL198081">
    <property type="protein sequence ID" value="KDQ09220.1"/>
    <property type="molecule type" value="Genomic_DNA"/>
</dbReference>
<dbReference type="HOGENOM" id="CLU_010103_1_1_1"/>
<reference evidence="3" key="1">
    <citation type="journal article" date="2014" name="Proc. Natl. Acad. Sci. U.S.A.">
        <title>Extensive sampling of basidiomycete genomes demonstrates inadequacy of the white-rot/brown-rot paradigm for wood decay fungi.</title>
        <authorList>
            <person name="Riley R."/>
            <person name="Salamov A.A."/>
            <person name="Brown D.W."/>
            <person name="Nagy L.G."/>
            <person name="Floudas D."/>
            <person name="Held B.W."/>
            <person name="Levasseur A."/>
            <person name="Lombard V."/>
            <person name="Morin E."/>
            <person name="Otillar R."/>
            <person name="Lindquist E.A."/>
            <person name="Sun H."/>
            <person name="LaButti K.M."/>
            <person name="Schmutz J."/>
            <person name="Jabbour D."/>
            <person name="Luo H."/>
            <person name="Baker S.E."/>
            <person name="Pisabarro A.G."/>
            <person name="Walton J.D."/>
            <person name="Blanchette R.A."/>
            <person name="Henrissat B."/>
            <person name="Martin F."/>
            <person name="Cullen D."/>
            <person name="Hibbett D.S."/>
            <person name="Grigoriev I.V."/>
        </authorList>
    </citation>
    <scope>NUCLEOTIDE SEQUENCE [LARGE SCALE GENOMIC DNA]</scope>
    <source>
        <strain evidence="3">FD-172 SS1</strain>
    </source>
</reference>
<organism evidence="2 3">
    <name type="scientific">Botryobasidium botryosum (strain FD-172 SS1)</name>
    <dbReference type="NCBI Taxonomy" id="930990"/>
    <lineage>
        <taxon>Eukaryota</taxon>
        <taxon>Fungi</taxon>
        <taxon>Dikarya</taxon>
        <taxon>Basidiomycota</taxon>
        <taxon>Agaricomycotina</taxon>
        <taxon>Agaricomycetes</taxon>
        <taxon>Cantharellales</taxon>
        <taxon>Botryobasidiaceae</taxon>
        <taxon>Botryobasidium</taxon>
    </lineage>
</organism>
<accession>A0A067M3D0</accession>
<dbReference type="PANTHER" id="PTHR34365">
    <property type="entry name" value="ENOLASE (DUF1399)"/>
    <property type="match status" value="1"/>
</dbReference>
<dbReference type="OrthoDB" id="2684236at2759"/>
<dbReference type="Proteomes" id="UP000027195">
    <property type="component" value="Unassembled WGS sequence"/>
</dbReference>
<feature type="region of interest" description="Disordered" evidence="1">
    <location>
        <begin position="548"/>
        <end position="585"/>
    </location>
</feature>
<evidence type="ECO:0000256" key="1">
    <source>
        <dbReference type="SAM" id="MobiDB-lite"/>
    </source>
</evidence>
<feature type="region of interest" description="Disordered" evidence="1">
    <location>
        <begin position="1"/>
        <end position="46"/>
    </location>
</feature>